<sequence>MSARDACTLAVHGARPLARVQRLVARQRCWTAAEMCATAAHSGRSRRAMVQSLHTGRPMASSPCHNLLRHNRRTMAHGSAALVAAARGLVPRVICWRQPPSGDAPPMS</sequence>
<organism evidence="1 2">
    <name type="scientific">Dorcoceras hygrometricum</name>
    <dbReference type="NCBI Taxonomy" id="472368"/>
    <lineage>
        <taxon>Eukaryota</taxon>
        <taxon>Viridiplantae</taxon>
        <taxon>Streptophyta</taxon>
        <taxon>Embryophyta</taxon>
        <taxon>Tracheophyta</taxon>
        <taxon>Spermatophyta</taxon>
        <taxon>Magnoliopsida</taxon>
        <taxon>eudicotyledons</taxon>
        <taxon>Gunneridae</taxon>
        <taxon>Pentapetalae</taxon>
        <taxon>asterids</taxon>
        <taxon>lamiids</taxon>
        <taxon>Lamiales</taxon>
        <taxon>Gesneriaceae</taxon>
        <taxon>Didymocarpoideae</taxon>
        <taxon>Trichosporeae</taxon>
        <taxon>Loxocarpinae</taxon>
        <taxon>Dorcoceras</taxon>
    </lineage>
</organism>
<evidence type="ECO:0000313" key="2">
    <source>
        <dbReference type="Proteomes" id="UP000250235"/>
    </source>
</evidence>
<proteinExistence type="predicted"/>
<keyword evidence="2" id="KW-1185">Reference proteome</keyword>
<dbReference type="Proteomes" id="UP000250235">
    <property type="component" value="Unassembled WGS sequence"/>
</dbReference>
<name>A0A2Z7ATA0_9LAMI</name>
<evidence type="ECO:0000313" key="1">
    <source>
        <dbReference type="EMBL" id="KZV25084.1"/>
    </source>
</evidence>
<reference evidence="1 2" key="1">
    <citation type="journal article" date="2015" name="Proc. Natl. Acad. Sci. U.S.A.">
        <title>The resurrection genome of Boea hygrometrica: A blueprint for survival of dehydration.</title>
        <authorList>
            <person name="Xiao L."/>
            <person name="Yang G."/>
            <person name="Zhang L."/>
            <person name="Yang X."/>
            <person name="Zhao S."/>
            <person name="Ji Z."/>
            <person name="Zhou Q."/>
            <person name="Hu M."/>
            <person name="Wang Y."/>
            <person name="Chen M."/>
            <person name="Xu Y."/>
            <person name="Jin H."/>
            <person name="Xiao X."/>
            <person name="Hu G."/>
            <person name="Bao F."/>
            <person name="Hu Y."/>
            <person name="Wan P."/>
            <person name="Li L."/>
            <person name="Deng X."/>
            <person name="Kuang T."/>
            <person name="Xiang C."/>
            <person name="Zhu J.K."/>
            <person name="Oliver M.J."/>
            <person name="He Y."/>
        </authorList>
    </citation>
    <scope>NUCLEOTIDE SEQUENCE [LARGE SCALE GENOMIC DNA]</scope>
    <source>
        <strain evidence="2">cv. XS01</strain>
    </source>
</reference>
<gene>
    <name evidence="1" type="ORF">F511_33464</name>
</gene>
<dbReference type="EMBL" id="KV012120">
    <property type="protein sequence ID" value="KZV25084.1"/>
    <property type="molecule type" value="Genomic_DNA"/>
</dbReference>
<protein>
    <submittedName>
        <fullName evidence="1">Uncharacterized protein</fullName>
    </submittedName>
</protein>
<accession>A0A2Z7ATA0</accession>
<dbReference type="AlphaFoldDB" id="A0A2Z7ATA0"/>